<reference evidence="1 2" key="1">
    <citation type="submission" date="2017-04" db="EMBL/GenBank/DDBJ databases">
        <authorList>
            <person name="Afonso C.L."/>
            <person name="Miller P.J."/>
            <person name="Scott M.A."/>
            <person name="Spackman E."/>
            <person name="Goraichik I."/>
            <person name="Dimitrov K.M."/>
            <person name="Suarez D.L."/>
            <person name="Swayne D.E."/>
        </authorList>
    </citation>
    <scope>NUCLEOTIDE SEQUENCE [LARGE SCALE GENOMIC DNA]</scope>
    <source>
        <strain evidence="1 2">DSM 19625</strain>
    </source>
</reference>
<proteinExistence type="predicted"/>
<dbReference type="STRING" id="475255.SAMN04488101_110146"/>
<dbReference type="AlphaFoldDB" id="A0A1W2E863"/>
<evidence type="ECO:0000313" key="2">
    <source>
        <dbReference type="Proteomes" id="UP000192678"/>
    </source>
</evidence>
<dbReference type="Proteomes" id="UP000192678">
    <property type="component" value="Unassembled WGS sequence"/>
</dbReference>
<name>A0A1W2E863_9SPHI</name>
<keyword evidence="2" id="KW-1185">Reference proteome</keyword>
<dbReference type="SUPFAM" id="SSF48208">
    <property type="entry name" value="Six-hairpin glycosidases"/>
    <property type="match status" value="1"/>
</dbReference>
<dbReference type="GO" id="GO:0005975">
    <property type="term" value="P:carbohydrate metabolic process"/>
    <property type="evidence" value="ECO:0007669"/>
    <property type="project" value="InterPro"/>
</dbReference>
<sequence length="819" mass="93586">MLALFISATGVSAVFGQKLRIKALGDTLTGFKVGVFDGDRQLLNNDAEFSLLMANTDLSEQTLMTGWTGKQWKGNDSTITLIRESYIPEFDLNLSVQVTYKVINAHVIKKTIRLYQPGMPQLYYMLKERFVPVQKPKQYVSFEHGNFPGGFAHEMFPSVGYVDYRNTLVGFLTDAGYKNQYTRTTRRRLNGRGGGFVGMRKLPDPELFSTASAAEQAEGKDYLQMTFGELYNLNAGKETLLKLSDSWKKEGDLELKKEGSLITMDCKASGRSGIELIAPLKDQRVYTISFLCKGTAPLALKLFRMKNGKKTVELENGLKYIDNFQVKERDWTLFKGSIMLPYIEKDSVALFIGNQGNKICRLQLKDLQIVEHEPAREPYNVLAMGEASEKTSYIFAEPWKGHREFMISSQIRLSEGMGFRGSQLEKVLYGNFKMLTWINGLNDFKPFNVPNMNYSPDMYNRDSFFSIVACYSKELNLGIWDQWASTQTPKGAIGTIITPYMGSVEAKDNEATIEWLIWAMLNKRRFNALLPEDKIKKAIEYVRNEFDSGKDGICRSHFSMSQVDIVDYQPKTDRLAVNQGMLAIALRTIKELGYPVDEAYIQKAEEEYRKFYDPKRKHLLFDRQYPDVISLTDLEPEFYSLWLFNRPLLTDEMVINHLEQMPVLNRSNKAPHPQYGTTAPICVRLTKDKKGYAYLSAAYQPFAEFGAANYADGKNDGFYYNGGSWLRAEYCAYVAGLKHGWTKATKLMENRAWAELNLNPDWPFSKEFIPTKWTTTKSWWPSTKGLCWNIFILMANEVAGLRTPDMDPDFNPSISFTTK</sequence>
<accession>A0A1W2E863</accession>
<dbReference type="InterPro" id="IPR008928">
    <property type="entry name" value="6-hairpin_glycosidase_sf"/>
</dbReference>
<dbReference type="EMBL" id="FWYB01000010">
    <property type="protein sequence ID" value="SMD05506.1"/>
    <property type="molecule type" value="Genomic_DNA"/>
</dbReference>
<protein>
    <submittedName>
        <fullName evidence="1">Uncharacterized protein</fullName>
    </submittedName>
</protein>
<organism evidence="1 2">
    <name type="scientific">Pedobacter nyackensis</name>
    <dbReference type="NCBI Taxonomy" id="475255"/>
    <lineage>
        <taxon>Bacteria</taxon>
        <taxon>Pseudomonadati</taxon>
        <taxon>Bacteroidota</taxon>
        <taxon>Sphingobacteriia</taxon>
        <taxon>Sphingobacteriales</taxon>
        <taxon>Sphingobacteriaceae</taxon>
        <taxon>Pedobacter</taxon>
    </lineage>
</organism>
<evidence type="ECO:0000313" key="1">
    <source>
        <dbReference type="EMBL" id="SMD05506.1"/>
    </source>
</evidence>
<gene>
    <name evidence="1" type="ORF">SAMN04488101_110146</name>
</gene>